<dbReference type="InterPro" id="IPR006726">
    <property type="entry name" value="PHBA_efflux_AaeB/fusaric-R"/>
</dbReference>
<evidence type="ECO:0000256" key="1">
    <source>
        <dbReference type="SAM" id="Phobius"/>
    </source>
</evidence>
<accession>A0ABD5BMA6</accession>
<evidence type="ECO:0000313" key="3">
    <source>
        <dbReference type="Proteomes" id="UP001234811"/>
    </source>
</evidence>
<keyword evidence="1" id="KW-0472">Membrane</keyword>
<sequence>KIGKPQLLYAAKLFISAMLAFALAESIGLQNPYWAMVTCCVLSNPVSGAVRARATYRFCGTLFAGVLTLGLSAWLSNTPVLLIVAAGLSSSLMLGLSYLDRTPRAYFFQLGAITMMLVAIAYINHPDTMFTMVVTRVTEICLGILAVTLVDSVLFPSSLAPVLRTRLKGWPAVLLPTRQVS</sequence>
<name>A0ABD5BMA6_SERMA</name>
<dbReference type="RefSeq" id="WP_309213218.1">
    <property type="nucleotide sequence ID" value="NZ_JAVIPQ010000349.1"/>
</dbReference>
<keyword evidence="1" id="KW-0812">Transmembrane</keyword>
<feature type="non-terminal residue" evidence="2">
    <location>
        <position position="181"/>
    </location>
</feature>
<feature type="transmembrane region" description="Helical" evidence="1">
    <location>
        <begin position="57"/>
        <end position="75"/>
    </location>
</feature>
<feature type="non-terminal residue" evidence="2">
    <location>
        <position position="1"/>
    </location>
</feature>
<organism evidence="2 3">
    <name type="scientific">Serratia marcescens</name>
    <dbReference type="NCBI Taxonomy" id="615"/>
    <lineage>
        <taxon>Bacteria</taxon>
        <taxon>Pseudomonadati</taxon>
        <taxon>Pseudomonadota</taxon>
        <taxon>Gammaproteobacteria</taxon>
        <taxon>Enterobacterales</taxon>
        <taxon>Yersiniaceae</taxon>
        <taxon>Serratia</taxon>
    </lineage>
</organism>
<protein>
    <submittedName>
        <fullName evidence="2">FUSC family protein</fullName>
    </submittedName>
</protein>
<dbReference type="Proteomes" id="UP001234811">
    <property type="component" value="Unassembled WGS sequence"/>
</dbReference>
<feature type="transmembrane region" description="Helical" evidence="1">
    <location>
        <begin position="33"/>
        <end position="50"/>
    </location>
</feature>
<feature type="transmembrane region" description="Helical" evidence="1">
    <location>
        <begin position="106"/>
        <end position="125"/>
    </location>
</feature>
<feature type="transmembrane region" description="Helical" evidence="1">
    <location>
        <begin position="7"/>
        <end position="27"/>
    </location>
</feature>
<dbReference type="EMBL" id="JAVIPQ010000349">
    <property type="protein sequence ID" value="MDQ9557750.1"/>
    <property type="molecule type" value="Genomic_DNA"/>
</dbReference>
<feature type="transmembrane region" description="Helical" evidence="1">
    <location>
        <begin position="137"/>
        <end position="159"/>
    </location>
</feature>
<comment type="caution">
    <text evidence="2">The sequence shown here is derived from an EMBL/GenBank/DDBJ whole genome shotgun (WGS) entry which is preliminary data.</text>
</comment>
<proteinExistence type="predicted"/>
<gene>
    <name evidence="2" type="ORF">RF091_19850</name>
</gene>
<dbReference type="Pfam" id="PF04632">
    <property type="entry name" value="FUSC"/>
    <property type="match status" value="1"/>
</dbReference>
<keyword evidence="1" id="KW-1133">Transmembrane helix</keyword>
<dbReference type="AlphaFoldDB" id="A0ABD5BMA6"/>
<reference evidence="2 3" key="1">
    <citation type="submission" date="2023-07" db="EMBL/GenBank/DDBJ databases">
        <title>Pathogens genome sequencing project 196.</title>
        <authorList>
            <person name="Cao X."/>
        </authorList>
    </citation>
    <scope>NUCLEOTIDE SEQUENCE [LARGE SCALE GENOMIC DNA]</scope>
    <source>
        <strain evidence="2 3">SM41</strain>
    </source>
</reference>
<evidence type="ECO:0000313" key="2">
    <source>
        <dbReference type="EMBL" id="MDQ9557750.1"/>
    </source>
</evidence>